<evidence type="ECO:0000259" key="7">
    <source>
        <dbReference type="Pfam" id="PF00082"/>
    </source>
</evidence>
<dbReference type="GO" id="GO:0006508">
    <property type="term" value="P:proteolysis"/>
    <property type="evidence" value="ECO:0007669"/>
    <property type="project" value="UniProtKB-KW"/>
</dbReference>
<evidence type="ECO:0000256" key="5">
    <source>
        <dbReference type="PROSITE-ProRule" id="PRU01240"/>
    </source>
</evidence>
<feature type="domain" description="Peptidase S8/S53" evidence="7">
    <location>
        <begin position="30"/>
        <end position="261"/>
    </location>
</feature>
<organism evidence="8 9">
    <name type="scientific">Patiria miniata</name>
    <name type="common">Bat star</name>
    <name type="synonym">Asterina miniata</name>
    <dbReference type="NCBI Taxonomy" id="46514"/>
    <lineage>
        <taxon>Eukaryota</taxon>
        <taxon>Metazoa</taxon>
        <taxon>Echinodermata</taxon>
        <taxon>Eleutherozoa</taxon>
        <taxon>Asterozoa</taxon>
        <taxon>Asteroidea</taxon>
        <taxon>Valvatacea</taxon>
        <taxon>Valvatida</taxon>
        <taxon>Asterinidae</taxon>
        <taxon>Patiria</taxon>
    </lineage>
</organism>
<dbReference type="CDD" id="cd04077">
    <property type="entry name" value="Peptidases_S8_PCSK9_ProteinaseK_like"/>
    <property type="match status" value="1"/>
</dbReference>
<dbReference type="PROSITE" id="PS51892">
    <property type="entry name" value="SUBTILASE"/>
    <property type="match status" value="1"/>
</dbReference>
<dbReference type="Proteomes" id="UP000887568">
    <property type="component" value="Unplaced"/>
</dbReference>
<dbReference type="InterPro" id="IPR034193">
    <property type="entry name" value="PCSK9_ProteinaseK-like"/>
</dbReference>
<dbReference type="SUPFAM" id="SSF52743">
    <property type="entry name" value="Subtilisin-like"/>
    <property type="match status" value="1"/>
</dbReference>
<accession>A0A913ZS19</accession>
<dbReference type="InterPro" id="IPR023828">
    <property type="entry name" value="Peptidase_S8_Ser-AS"/>
</dbReference>
<dbReference type="Pfam" id="PF00082">
    <property type="entry name" value="Peptidase_S8"/>
    <property type="match status" value="1"/>
</dbReference>
<dbReference type="GO" id="GO:0005615">
    <property type="term" value="C:extracellular space"/>
    <property type="evidence" value="ECO:0007669"/>
    <property type="project" value="TreeGrafter"/>
</dbReference>
<keyword evidence="3 5" id="KW-0378">Hydrolase</keyword>
<evidence type="ECO:0000256" key="1">
    <source>
        <dbReference type="ARBA" id="ARBA00011073"/>
    </source>
</evidence>
<proteinExistence type="inferred from homology"/>
<evidence type="ECO:0000313" key="8">
    <source>
        <dbReference type="EnsemblMetazoa" id="XP_038053970.1"/>
    </source>
</evidence>
<name>A0A913ZS19_PATMI</name>
<dbReference type="InterPro" id="IPR000209">
    <property type="entry name" value="Peptidase_S8/S53_dom"/>
</dbReference>
<protein>
    <recommendedName>
        <fullName evidence="7">Peptidase S8/S53 domain-containing protein</fullName>
    </recommendedName>
</protein>
<dbReference type="OrthoDB" id="206201at2759"/>
<dbReference type="PANTHER" id="PTHR43806">
    <property type="entry name" value="PEPTIDASE S8"/>
    <property type="match status" value="1"/>
</dbReference>
<dbReference type="FunFam" id="3.40.50.200:FF:000014">
    <property type="entry name" value="Proteinase K"/>
    <property type="match status" value="1"/>
</dbReference>
<dbReference type="InterPro" id="IPR022398">
    <property type="entry name" value="Peptidase_S8_His-AS"/>
</dbReference>
<dbReference type="RefSeq" id="XP_038053970.1">
    <property type="nucleotide sequence ID" value="XM_038198042.1"/>
</dbReference>
<dbReference type="PROSITE" id="PS00137">
    <property type="entry name" value="SUBTILASE_HIS"/>
    <property type="match status" value="1"/>
</dbReference>
<dbReference type="PRINTS" id="PR00723">
    <property type="entry name" value="SUBTILISIN"/>
</dbReference>
<dbReference type="PROSITE" id="PS00136">
    <property type="entry name" value="SUBTILASE_ASP"/>
    <property type="match status" value="1"/>
</dbReference>
<dbReference type="OMA" id="HARWGIN"/>
<dbReference type="InterPro" id="IPR036852">
    <property type="entry name" value="Peptidase_S8/S53_dom_sf"/>
</dbReference>
<sequence>MRKINNEYWSFLIHFLFRKGEVDHTVYAYVLDTGINPDHTDFEGRATPWYDAVADGRNGIDCNGHGTHCAGILGSKTYGVAKDTQIRMVRVLDCWGKGQHSTLLAGMEYIVANGDQPGVVSMSLISYGSRALDDGTQKLLDSGFAVAAAAGNRNRNACYYSPARVKGIMTVGATDFFDTRNSDSNYGKCVDIFAPGSYITSLGHDSTTATDTKSGTSMACPFVAGAAALLLGKDPSLTHAEVKSKIVDMSSKDKITDAGDHSPNRLLYINLSQ</sequence>
<feature type="active site" description="Charge relay system" evidence="5">
    <location>
        <position position="65"/>
    </location>
</feature>
<feature type="active site" description="Charge relay system" evidence="5">
    <location>
        <position position="217"/>
    </location>
</feature>
<dbReference type="PROSITE" id="PS00138">
    <property type="entry name" value="SUBTILASE_SER"/>
    <property type="match status" value="1"/>
</dbReference>
<dbReference type="InterPro" id="IPR023827">
    <property type="entry name" value="Peptidase_S8_Asp-AS"/>
</dbReference>
<keyword evidence="9" id="KW-1185">Reference proteome</keyword>
<dbReference type="PANTHER" id="PTHR43806:SF11">
    <property type="entry name" value="CEREVISIN-RELATED"/>
    <property type="match status" value="1"/>
</dbReference>
<evidence type="ECO:0000256" key="2">
    <source>
        <dbReference type="ARBA" id="ARBA00022670"/>
    </source>
</evidence>
<dbReference type="AlphaFoldDB" id="A0A913ZS19"/>
<keyword evidence="2 5" id="KW-0645">Protease</keyword>
<reference evidence="8" key="1">
    <citation type="submission" date="2022-11" db="UniProtKB">
        <authorList>
            <consortium name="EnsemblMetazoa"/>
        </authorList>
    </citation>
    <scope>IDENTIFICATION</scope>
</reference>
<evidence type="ECO:0000256" key="3">
    <source>
        <dbReference type="ARBA" id="ARBA00022801"/>
    </source>
</evidence>
<dbReference type="GeneID" id="119726387"/>
<comment type="similarity">
    <text evidence="1 5 6">Belongs to the peptidase S8 family.</text>
</comment>
<evidence type="ECO:0000313" key="9">
    <source>
        <dbReference type="Proteomes" id="UP000887568"/>
    </source>
</evidence>
<feature type="active site" description="Charge relay system" evidence="5">
    <location>
        <position position="32"/>
    </location>
</feature>
<dbReference type="Gene3D" id="3.40.50.200">
    <property type="entry name" value="Peptidase S8/S53 domain"/>
    <property type="match status" value="1"/>
</dbReference>
<keyword evidence="4 5" id="KW-0720">Serine protease</keyword>
<dbReference type="GO" id="GO:0004252">
    <property type="term" value="F:serine-type endopeptidase activity"/>
    <property type="evidence" value="ECO:0007669"/>
    <property type="project" value="UniProtKB-UniRule"/>
</dbReference>
<evidence type="ECO:0000256" key="4">
    <source>
        <dbReference type="ARBA" id="ARBA00022825"/>
    </source>
</evidence>
<dbReference type="EnsemblMetazoa" id="XM_038198042.1">
    <property type="protein sequence ID" value="XP_038053970.1"/>
    <property type="gene ID" value="LOC119726387"/>
</dbReference>
<dbReference type="InterPro" id="IPR050131">
    <property type="entry name" value="Peptidase_S8_subtilisin-like"/>
</dbReference>
<dbReference type="InterPro" id="IPR015500">
    <property type="entry name" value="Peptidase_S8_subtilisin-rel"/>
</dbReference>
<evidence type="ECO:0000256" key="6">
    <source>
        <dbReference type="RuleBase" id="RU003355"/>
    </source>
</evidence>